<dbReference type="Pfam" id="PF02517">
    <property type="entry name" value="Rce1-like"/>
    <property type="match status" value="1"/>
</dbReference>
<keyword evidence="3" id="KW-0645">Protease</keyword>
<feature type="transmembrane region" description="Helical" evidence="1">
    <location>
        <begin position="251"/>
        <end position="270"/>
    </location>
</feature>
<dbReference type="OrthoDB" id="1523022at2"/>
<dbReference type="RefSeq" id="WP_131331022.1">
    <property type="nucleotide sequence ID" value="NZ_CP044016.1"/>
</dbReference>
<feature type="transmembrane region" description="Helical" evidence="1">
    <location>
        <begin position="282"/>
        <end position="300"/>
    </location>
</feature>
<protein>
    <submittedName>
        <fullName evidence="3">CPBP family intramembrane metalloprotease</fullName>
    </submittedName>
</protein>
<dbReference type="PANTHER" id="PTHR43592">
    <property type="entry name" value="CAAX AMINO TERMINAL PROTEASE"/>
    <property type="match status" value="1"/>
</dbReference>
<keyword evidence="3" id="KW-0378">Hydrolase</keyword>
<feature type="transmembrane region" description="Helical" evidence="1">
    <location>
        <begin position="72"/>
        <end position="96"/>
    </location>
</feature>
<keyword evidence="1" id="KW-0812">Transmembrane</keyword>
<dbReference type="EMBL" id="CP044016">
    <property type="protein sequence ID" value="QES90066.1"/>
    <property type="molecule type" value="Genomic_DNA"/>
</dbReference>
<keyword evidence="4" id="KW-1185">Reference proteome</keyword>
<dbReference type="GO" id="GO:0080120">
    <property type="term" value="P:CAAX-box protein maturation"/>
    <property type="evidence" value="ECO:0007669"/>
    <property type="project" value="UniProtKB-ARBA"/>
</dbReference>
<dbReference type="AlphaFoldDB" id="A0A5P2G2P8"/>
<evidence type="ECO:0000256" key="1">
    <source>
        <dbReference type="SAM" id="Phobius"/>
    </source>
</evidence>
<keyword evidence="1" id="KW-1133">Transmembrane helix</keyword>
<dbReference type="KEGG" id="arac:E0W69_015850"/>
<feature type="transmembrane region" description="Helical" evidence="1">
    <location>
        <begin position="227"/>
        <end position="244"/>
    </location>
</feature>
<evidence type="ECO:0000259" key="2">
    <source>
        <dbReference type="Pfam" id="PF02517"/>
    </source>
</evidence>
<feature type="domain" description="CAAX prenyl protease 2/Lysostaphin resistance protein A-like" evidence="2">
    <location>
        <begin position="172"/>
        <end position="260"/>
    </location>
</feature>
<dbReference type="GO" id="GO:0004175">
    <property type="term" value="F:endopeptidase activity"/>
    <property type="evidence" value="ECO:0007669"/>
    <property type="project" value="UniProtKB-ARBA"/>
</dbReference>
<proteinExistence type="predicted"/>
<keyword evidence="1" id="KW-0472">Membrane</keyword>
<dbReference type="GO" id="GO:0006508">
    <property type="term" value="P:proteolysis"/>
    <property type="evidence" value="ECO:0007669"/>
    <property type="project" value="UniProtKB-KW"/>
</dbReference>
<reference evidence="3 4" key="1">
    <citation type="submission" date="2019-09" db="EMBL/GenBank/DDBJ databases">
        <title>Complete genome sequence of Arachidicoccus sp. B3-10 isolated from apple orchard soil.</title>
        <authorList>
            <person name="Kim H.S."/>
            <person name="Han K.-I."/>
            <person name="Suh M.K."/>
            <person name="Lee K.C."/>
            <person name="Eom M.K."/>
            <person name="Kim J.-S."/>
            <person name="Kang S.W."/>
            <person name="Sin Y."/>
            <person name="Lee J.-S."/>
        </authorList>
    </citation>
    <scope>NUCLEOTIDE SEQUENCE [LARGE SCALE GENOMIC DNA]</scope>
    <source>
        <strain evidence="3 4">B3-10</strain>
    </source>
</reference>
<evidence type="ECO:0000313" key="4">
    <source>
        <dbReference type="Proteomes" id="UP000292424"/>
    </source>
</evidence>
<dbReference type="Proteomes" id="UP000292424">
    <property type="component" value="Chromosome"/>
</dbReference>
<organism evidence="3 4">
    <name type="scientific">Rhizosphaericola mali</name>
    <dbReference type="NCBI Taxonomy" id="2545455"/>
    <lineage>
        <taxon>Bacteria</taxon>
        <taxon>Pseudomonadati</taxon>
        <taxon>Bacteroidota</taxon>
        <taxon>Chitinophagia</taxon>
        <taxon>Chitinophagales</taxon>
        <taxon>Chitinophagaceae</taxon>
        <taxon>Rhizosphaericola</taxon>
    </lineage>
</organism>
<dbReference type="InterPro" id="IPR003675">
    <property type="entry name" value="Rce1/LyrA-like_dom"/>
</dbReference>
<dbReference type="PANTHER" id="PTHR43592:SF15">
    <property type="entry name" value="CAAX AMINO TERMINAL PROTEASE FAMILY PROTEIN"/>
    <property type="match status" value="1"/>
</dbReference>
<keyword evidence="3" id="KW-0482">Metalloprotease</keyword>
<name>A0A5P2G2P8_9BACT</name>
<evidence type="ECO:0000313" key="3">
    <source>
        <dbReference type="EMBL" id="QES90066.1"/>
    </source>
</evidence>
<feature type="transmembrane region" description="Helical" evidence="1">
    <location>
        <begin position="202"/>
        <end position="221"/>
    </location>
</feature>
<feature type="transmembrane region" description="Helical" evidence="1">
    <location>
        <begin position="172"/>
        <end position="190"/>
    </location>
</feature>
<feature type="transmembrane region" description="Helical" evidence="1">
    <location>
        <begin position="28"/>
        <end position="52"/>
    </location>
</feature>
<feature type="transmembrane region" description="Helical" evidence="1">
    <location>
        <begin position="117"/>
        <end position="139"/>
    </location>
</feature>
<sequence length="312" mass="35175">MEINDLSPEKSPSGIPKNGEIYTPAGQFGILFGTTIACLILGTFIAIIPFLVKGVSFVNVGTAMFDPKYANAARLAQTLSTICMFLFPALILTANIKKKPVEYFHLNAKSSVKTWQWLVLIVVCSFAVTGLMGDINQWIPIPKNWATYFQGLEDAYYKEVFALMQMHGIGDLIVSILLVAALPAFLEELYFRGSLQSVFVKWFKNPHVAIIVSSIIFSAIHGSYYGFLPRFFLGIALGYIYYWGKDIKLNMFLHFINNTVSVIGIYTLSVKHELTKEKMDESFPWYIGIMGLLVFLYAFFQFKKTVPQTNNL</sequence>
<dbReference type="GO" id="GO:0008237">
    <property type="term" value="F:metallopeptidase activity"/>
    <property type="evidence" value="ECO:0007669"/>
    <property type="project" value="UniProtKB-KW"/>
</dbReference>
<accession>A0A5P2G2P8</accession>
<gene>
    <name evidence="3" type="ORF">E0W69_015850</name>
</gene>